<protein>
    <submittedName>
        <fullName evidence="2">Uncharacterized protein</fullName>
    </submittedName>
</protein>
<evidence type="ECO:0000313" key="3">
    <source>
        <dbReference type="Proteomes" id="UP000887567"/>
    </source>
</evidence>
<dbReference type="OrthoDB" id="10021290at2759"/>
<name>A0A913YWJ9_EXADI</name>
<feature type="compositionally biased region" description="Basic and acidic residues" evidence="1">
    <location>
        <begin position="78"/>
        <end position="88"/>
    </location>
</feature>
<dbReference type="Proteomes" id="UP000887567">
    <property type="component" value="Unplaced"/>
</dbReference>
<feature type="region of interest" description="Disordered" evidence="1">
    <location>
        <begin position="69"/>
        <end position="88"/>
    </location>
</feature>
<accession>A0A913YWJ9</accession>
<dbReference type="RefSeq" id="XP_028518877.1">
    <property type="nucleotide sequence ID" value="XM_028663076.1"/>
</dbReference>
<evidence type="ECO:0000313" key="2">
    <source>
        <dbReference type="EnsemblMetazoa" id="XP_028518877.1"/>
    </source>
</evidence>
<dbReference type="EnsemblMetazoa" id="XM_028663076.1">
    <property type="protein sequence ID" value="XP_028518877.1"/>
    <property type="gene ID" value="LOC110251927"/>
</dbReference>
<feature type="region of interest" description="Disordered" evidence="1">
    <location>
        <begin position="31"/>
        <end position="54"/>
    </location>
</feature>
<feature type="compositionally biased region" description="Basic residues" evidence="1">
    <location>
        <begin position="38"/>
        <end position="48"/>
    </location>
</feature>
<keyword evidence="3" id="KW-1185">Reference proteome</keyword>
<reference evidence="2" key="1">
    <citation type="submission" date="2022-11" db="UniProtKB">
        <authorList>
            <consortium name="EnsemblMetazoa"/>
        </authorList>
    </citation>
    <scope>IDENTIFICATION</scope>
</reference>
<dbReference type="GeneID" id="110251927"/>
<proteinExistence type="predicted"/>
<dbReference type="KEGG" id="epa:110251927"/>
<evidence type="ECO:0000256" key="1">
    <source>
        <dbReference type="SAM" id="MobiDB-lite"/>
    </source>
</evidence>
<organism evidence="2 3">
    <name type="scientific">Exaiptasia diaphana</name>
    <name type="common">Tropical sea anemone</name>
    <name type="synonym">Aiptasia pulchella</name>
    <dbReference type="NCBI Taxonomy" id="2652724"/>
    <lineage>
        <taxon>Eukaryota</taxon>
        <taxon>Metazoa</taxon>
        <taxon>Cnidaria</taxon>
        <taxon>Anthozoa</taxon>
        <taxon>Hexacorallia</taxon>
        <taxon>Actiniaria</taxon>
        <taxon>Aiptasiidae</taxon>
        <taxon>Exaiptasia</taxon>
    </lineage>
</organism>
<dbReference type="AlphaFoldDB" id="A0A913YWJ9"/>
<sequence length="276" mass="31704">MAKRPWGTIEKPSFGLGYQKADAELIESVVERLSQPKKTQRNSAKSRKRPDVERVLDKDGVQAMVARLANKQENLPKTPDRSRTGEHKKEWGNVLNSYAWHGKNYQAIICGEESPYYIGKLLDDIKANFHGKCSYPLPPLPQYNSNISSCVTLRLEVSIPTRQPLFKMAKKPWGTITHPKERNPDFQMGYQKASSKQIDEMVQRLFVHDYSNRNEKKKTALDRKVEVEPSEFDQNEVDEVVERLTRNAERNVTDAKRTGSMTQQGVCNTFAWKGYN</sequence>